<comment type="caution">
    <text evidence="2">The sequence shown here is derived from an EMBL/GenBank/DDBJ whole genome shotgun (WGS) entry which is preliminary data.</text>
</comment>
<organism evidence="2 3">
    <name type="scientific">Fusarium piperis</name>
    <dbReference type="NCBI Taxonomy" id="1435070"/>
    <lineage>
        <taxon>Eukaryota</taxon>
        <taxon>Fungi</taxon>
        <taxon>Dikarya</taxon>
        <taxon>Ascomycota</taxon>
        <taxon>Pezizomycotina</taxon>
        <taxon>Sordariomycetes</taxon>
        <taxon>Hypocreomycetidae</taxon>
        <taxon>Hypocreales</taxon>
        <taxon>Nectriaceae</taxon>
        <taxon>Fusarium</taxon>
        <taxon>Fusarium solani species complex</taxon>
    </lineage>
</organism>
<name>A0A9W9BRE1_9HYPO</name>
<feature type="compositionally biased region" description="Low complexity" evidence="1">
    <location>
        <begin position="84"/>
        <end position="102"/>
    </location>
</feature>
<proteinExistence type="predicted"/>
<feature type="region of interest" description="Disordered" evidence="1">
    <location>
        <begin position="1"/>
        <end position="102"/>
    </location>
</feature>
<sequence>MEELVQTAPQQPKPKSSIRPHAPSLELKVEGSEQGSSLTRLGKREIGSDNDNNEHQPKRVRLTRKNLPLFNKMTRKKGSNKALESSAPESTAKSSTTKTVSTTSSGFADQAYKNNILHPLQCKLPTNLEHLHKRYFRSRATASPSASEYESYANIVGDAPNKATMGIEVDQRLLKKYNDKGYYRVLDHAFTGFPKDVGFNNNLSAPQPDFVEGLKRQEYDPFPVDEQVNGAKLYKDNPLSLVLPRLAGEWKGPGMDMAKAKLQSAYDGAALVFARN</sequence>
<accession>A0A9W9BRE1</accession>
<dbReference type="EMBL" id="JAPEUR010000044">
    <property type="protein sequence ID" value="KAJ4326180.1"/>
    <property type="molecule type" value="Genomic_DNA"/>
</dbReference>
<keyword evidence="3" id="KW-1185">Reference proteome</keyword>
<dbReference type="OrthoDB" id="5424149at2759"/>
<evidence type="ECO:0000256" key="1">
    <source>
        <dbReference type="SAM" id="MobiDB-lite"/>
    </source>
</evidence>
<protein>
    <submittedName>
        <fullName evidence="2">Uncharacterized protein</fullName>
    </submittedName>
</protein>
<feature type="compositionally biased region" description="Basic and acidic residues" evidence="1">
    <location>
        <begin position="42"/>
        <end position="57"/>
    </location>
</feature>
<dbReference type="AlphaFoldDB" id="A0A9W9BRE1"/>
<gene>
    <name evidence="2" type="ORF">N0V84_003231</name>
</gene>
<dbReference type="Proteomes" id="UP001140502">
    <property type="component" value="Unassembled WGS sequence"/>
</dbReference>
<reference evidence="2" key="1">
    <citation type="submission" date="2022-10" db="EMBL/GenBank/DDBJ databases">
        <title>Tapping the CABI collections for fungal endophytes: first genome assemblies for Collariella, Neodidymelliopsis, Ascochyta clinopodiicola, Didymella pomorum, Didymosphaeria variabile, Neocosmospora piperis and Neocucurbitaria cava.</title>
        <authorList>
            <person name="Hill R."/>
        </authorList>
    </citation>
    <scope>NUCLEOTIDE SEQUENCE</scope>
    <source>
        <strain evidence="2">IMI 366586</strain>
    </source>
</reference>
<evidence type="ECO:0000313" key="3">
    <source>
        <dbReference type="Proteomes" id="UP001140502"/>
    </source>
</evidence>
<evidence type="ECO:0000313" key="2">
    <source>
        <dbReference type="EMBL" id="KAJ4326180.1"/>
    </source>
</evidence>